<comment type="caution">
    <text evidence="7">The sequence shown here is derived from an EMBL/GenBank/DDBJ whole genome shotgun (WGS) entry which is preliminary data.</text>
</comment>
<dbReference type="Gene3D" id="3.40.50.980">
    <property type="match status" value="1"/>
</dbReference>
<proteinExistence type="inferred from homology"/>
<name>A0ABN9X815_9DINO</name>
<keyword evidence="4" id="KW-0443">Lipid metabolism</keyword>
<evidence type="ECO:0000256" key="1">
    <source>
        <dbReference type="ARBA" id="ARBA00006432"/>
    </source>
</evidence>
<evidence type="ECO:0000313" key="8">
    <source>
        <dbReference type="Proteomes" id="UP001189429"/>
    </source>
</evidence>
<dbReference type="InterPro" id="IPR000873">
    <property type="entry name" value="AMP-dep_synth/lig_dom"/>
</dbReference>
<feature type="region of interest" description="Disordered" evidence="5">
    <location>
        <begin position="1"/>
        <end position="21"/>
    </location>
</feature>
<evidence type="ECO:0000256" key="2">
    <source>
        <dbReference type="ARBA" id="ARBA00022598"/>
    </source>
</evidence>
<dbReference type="SUPFAM" id="SSF56801">
    <property type="entry name" value="Acetyl-CoA synthetase-like"/>
    <property type="match status" value="1"/>
</dbReference>
<gene>
    <name evidence="7" type="ORF">PCOR1329_LOCUS74195</name>
</gene>
<feature type="non-terminal residue" evidence="7">
    <location>
        <position position="1"/>
    </location>
</feature>
<protein>
    <recommendedName>
        <fullName evidence="6">AMP-dependent synthetase/ligase domain-containing protein</fullName>
    </recommendedName>
</protein>
<dbReference type="Pfam" id="PF00501">
    <property type="entry name" value="AMP-binding"/>
    <property type="match status" value="1"/>
</dbReference>
<feature type="domain" description="AMP-dependent synthetase/ligase" evidence="6">
    <location>
        <begin position="45"/>
        <end position="118"/>
    </location>
</feature>
<evidence type="ECO:0000256" key="4">
    <source>
        <dbReference type="ARBA" id="ARBA00023098"/>
    </source>
</evidence>
<keyword evidence="2" id="KW-0436">Ligase</keyword>
<accession>A0ABN9X815</accession>
<evidence type="ECO:0000256" key="5">
    <source>
        <dbReference type="SAM" id="MobiDB-lite"/>
    </source>
</evidence>
<sequence>RPARGPQGGGAPGPAAMGASAEEYNGAPLPKVAANYAALTPNQFLERAATVFPDRLAVIHGARRLSWSQLYARSRRLASALRREGIGRGDVVTAILSNTPEHLECLHGVPMSGAVLNP</sequence>
<dbReference type="Proteomes" id="UP001189429">
    <property type="component" value="Unassembled WGS sequence"/>
</dbReference>
<comment type="similarity">
    <text evidence="1">Belongs to the ATP-dependent AMP-binding enzyme family.</text>
</comment>
<dbReference type="PANTHER" id="PTHR43859">
    <property type="entry name" value="ACYL-ACTIVATING ENZYME"/>
    <property type="match status" value="1"/>
</dbReference>
<evidence type="ECO:0000313" key="7">
    <source>
        <dbReference type="EMBL" id="CAK0895456.1"/>
    </source>
</evidence>
<evidence type="ECO:0000259" key="6">
    <source>
        <dbReference type="Pfam" id="PF00501"/>
    </source>
</evidence>
<reference evidence="7" key="1">
    <citation type="submission" date="2023-10" db="EMBL/GenBank/DDBJ databases">
        <authorList>
            <person name="Chen Y."/>
            <person name="Shah S."/>
            <person name="Dougan E. K."/>
            <person name="Thang M."/>
            <person name="Chan C."/>
        </authorList>
    </citation>
    <scope>NUCLEOTIDE SEQUENCE [LARGE SCALE GENOMIC DNA]</scope>
</reference>
<dbReference type="EMBL" id="CAUYUJ010020042">
    <property type="protein sequence ID" value="CAK0895456.1"/>
    <property type="molecule type" value="Genomic_DNA"/>
</dbReference>
<dbReference type="PANTHER" id="PTHR43859:SF4">
    <property type="entry name" value="BUTANOATE--COA LIGASE AAE1-RELATED"/>
    <property type="match status" value="1"/>
</dbReference>
<evidence type="ECO:0000256" key="3">
    <source>
        <dbReference type="ARBA" id="ARBA00022832"/>
    </source>
</evidence>
<organism evidence="7 8">
    <name type="scientific">Prorocentrum cordatum</name>
    <dbReference type="NCBI Taxonomy" id="2364126"/>
    <lineage>
        <taxon>Eukaryota</taxon>
        <taxon>Sar</taxon>
        <taxon>Alveolata</taxon>
        <taxon>Dinophyceae</taxon>
        <taxon>Prorocentrales</taxon>
        <taxon>Prorocentraceae</taxon>
        <taxon>Prorocentrum</taxon>
    </lineage>
</organism>
<keyword evidence="3" id="KW-0276">Fatty acid metabolism</keyword>
<keyword evidence="8" id="KW-1185">Reference proteome</keyword>
<feature type="non-terminal residue" evidence="7">
    <location>
        <position position="118"/>
    </location>
</feature>
<feature type="compositionally biased region" description="Gly residues" evidence="5">
    <location>
        <begin position="1"/>
        <end position="12"/>
    </location>
</feature>